<dbReference type="InterPro" id="IPR032834">
    <property type="entry name" value="NatK-like_C"/>
</dbReference>
<name>A0A829R9E3_LISGR</name>
<sequence>MIYLVFRLIIKIEKKIQLFSIAFLNAKEKYKIWCFFIFIFFELVEILSLNLFPVFSGKFQIVLFLTLLCISFSLFSVYMMYKIQIQNQQLLNHEMNFSKIEKGVEDSLGFKHDLNNIIASIRYLIKNNKIEEAILLIDEVEAFEKTLSFQSYKNIEKIYSTPLKGLFVSEIEKMEKLGIEFNIVIDKPVSNIGINIIDAIRILSILIDNAIEAASLSYIPKISIKITTRSDSNLEIIIQNTLAESQNNIDLKAIMLPNKSSKGPGRGLGLSNLKKICNRYNNINYSFSIINDNFRATLYISLS</sequence>
<feature type="transmembrane region" description="Helical" evidence="1">
    <location>
        <begin position="32"/>
        <end position="55"/>
    </location>
</feature>
<keyword evidence="1" id="KW-0472">Membrane</keyword>
<dbReference type="Pfam" id="PF14501">
    <property type="entry name" value="HATPase_c_5"/>
    <property type="match status" value="1"/>
</dbReference>
<accession>A0A829R9E3</accession>
<dbReference type="Proteomes" id="UP000019251">
    <property type="component" value="Unassembled WGS sequence"/>
</dbReference>
<protein>
    <submittedName>
        <fullName evidence="3">Signal transduction protein</fullName>
    </submittedName>
</protein>
<dbReference type="PANTHER" id="PTHR40448">
    <property type="entry name" value="TWO-COMPONENT SENSOR HISTIDINE KINASE"/>
    <property type="match status" value="1"/>
</dbReference>
<evidence type="ECO:0000313" key="4">
    <source>
        <dbReference type="Proteomes" id="UP000019251"/>
    </source>
</evidence>
<organism evidence="3 4">
    <name type="scientific">Listeria grayi FSL F6-1183</name>
    <dbReference type="NCBI Taxonomy" id="1265827"/>
    <lineage>
        <taxon>Bacteria</taxon>
        <taxon>Bacillati</taxon>
        <taxon>Bacillota</taxon>
        <taxon>Bacilli</taxon>
        <taxon>Bacillales</taxon>
        <taxon>Listeriaceae</taxon>
        <taxon>Listeria</taxon>
    </lineage>
</organism>
<gene>
    <name evidence="3" type="ORF">LMUR_06647</name>
</gene>
<dbReference type="InterPro" id="IPR036890">
    <property type="entry name" value="HATPase_C_sf"/>
</dbReference>
<comment type="caution">
    <text evidence="3">The sequence shown here is derived from an EMBL/GenBank/DDBJ whole genome shotgun (WGS) entry which is preliminary data.</text>
</comment>
<keyword evidence="1" id="KW-1133">Transmembrane helix</keyword>
<dbReference type="Gene3D" id="3.30.565.10">
    <property type="entry name" value="Histidine kinase-like ATPase, C-terminal domain"/>
    <property type="match status" value="1"/>
</dbReference>
<feature type="domain" description="Sensor histidine kinase NatK-like C-terminal" evidence="2">
    <location>
        <begin position="195"/>
        <end position="300"/>
    </location>
</feature>
<dbReference type="GO" id="GO:0042802">
    <property type="term" value="F:identical protein binding"/>
    <property type="evidence" value="ECO:0007669"/>
    <property type="project" value="TreeGrafter"/>
</dbReference>
<reference evidence="3 4" key="1">
    <citation type="submission" date="2012-12" db="EMBL/GenBank/DDBJ databases">
        <title>Novel taxa of Listeriaceae from agricultural environments in the United States.</title>
        <authorList>
            <person name="den Bakker H.C."/>
            <person name="Allred A."/>
            <person name="Warchocki S."/>
            <person name="Wright E.M."/>
            <person name="Burrell A."/>
            <person name="Nightingale K.K."/>
            <person name="Kephart D."/>
            <person name="Wiedmann M."/>
        </authorList>
    </citation>
    <scope>NUCLEOTIDE SEQUENCE [LARGE SCALE GENOMIC DNA]</scope>
    <source>
        <strain evidence="3 4">FSL F6-1183</strain>
    </source>
</reference>
<dbReference type="SUPFAM" id="SSF55874">
    <property type="entry name" value="ATPase domain of HSP90 chaperone/DNA topoisomerase II/histidine kinase"/>
    <property type="match status" value="1"/>
</dbReference>
<evidence type="ECO:0000256" key="1">
    <source>
        <dbReference type="SAM" id="Phobius"/>
    </source>
</evidence>
<evidence type="ECO:0000259" key="2">
    <source>
        <dbReference type="Pfam" id="PF14501"/>
    </source>
</evidence>
<keyword evidence="1" id="KW-0812">Transmembrane</keyword>
<dbReference type="AlphaFoldDB" id="A0A829R9E3"/>
<dbReference type="PANTHER" id="PTHR40448:SF1">
    <property type="entry name" value="TWO-COMPONENT SENSOR HISTIDINE KINASE"/>
    <property type="match status" value="1"/>
</dbReference>
<proteinExistence type="predicted"/>
<feature type="transmembrane region" description="Helical" evidence="1">
    <location>
        <begin position="61"/>
        <end position="81"/>
    </location>
</feature>
<dbReference type="EMBL" id="AODG01000007">
    <property type="protein sequence ID" value="EUJ28744.1"/>
    <property type="molecule type" value="Genomic_DNA"/>
</dbReference>
<evidence type="ECO:0000313" key="3">
    <source>
        <dbReference type="EMBL" id="EUJ28744.1"/>
    </source>
</evidence>